<evidence type="ECO:0000256" key="8">
    <source>
        <dbReference type="PROSITE-ProRule" id="PRU00042"/>
    </source>
</evidence>
<keyword evidence="7" id="KW-0539">Nucleus</keyword>
<dbReference type="GO" id="GO:0001228">
    <property type="term" value="F:DNA-binding transcription activator activity, RNA polymerase II-specific"/>
    <property type="evidence" value="ECO:0007669"/>
    <property type="project" value="TreeGrafter"/>
</dbReference>
<keyword evidence="2" id="KW-0479">Metal-binding</keyword>
<evidence type="ECO:0000256" key="5">
    <source>
        <dbReference type="ARBA" id="ARBA00022833"/>
    </source>
</evidence>
<feature type="domain" description="C2H2-type" evidence="10">
    <location>
        <begin position="732"/>
        <end position="760"/>
    </location>
</feature>
<feature type="domain" description="C2H2-type" evidence="10">
    <location>
        <begin position="645"/>
        <end position="673"/>
    </location>
</feature>
<feature type="domain" description="C2H2-type" evidence="10">
    <location>
        <begin position="761"/>
        <end position="789"/>
    </location>
</feature>
<evidence type="ECO:0000256" key="3">
    <source>
        <dbReference type="ARBA" id="ARBA00022737"/>
    </source>
</evidence>
<evidence type="ECO:0000313" key="12">
    <source>
        <dbReference type="Proteomes" id="UP001152759"/>
    </source>
</evidence>
<feature type="domain" description="C2H2-type" evidence="10">
    <location>
        <begin position="790"/>
        <end position="818"/>
    </location>
</feature>
<evidence type="ECO:0000256" key="1">
    <source>
        <dbReference type="ARBA" id="ARBA00004123"/>
    </source>
</evidence>
<dbReference type="PANTHER" id="PTHR24376:SF243">
    <property type="entry name" value="C2H2-TYPE DOMAIN-CONTAINING PROTEIN"/>
    <property type="match status" value="1"/>
</dbReference>
<feature type="domain" description="C2H2-type" evidence="10">
    <location>
        <begin position="558"/>
        <end position="586"/>
    </location>
</feature>
<feature type="compositionally biased region" description="Polar residues" evidence="9">
    <location>
        <begin position="275"/>
        <end position="289"/>
    </location>
</feature>
<dbReference type="SMART" id="SM00355">
    <property type="entry name" value="ZnF_C2H2"/>
    <property type="match status" value="13"/>
</dbReference>
<feature type="domain" description="C2H2-type" evidence="10">
    <location>
        <begin position="674"/>
        <end position="702"/>
    </location>
</feature>
<feature type="domain" description="C2H2-type" evidence="10">
    <location>
        <begin position="616"/>
        <end position="644"/>
    </location>
</feature>
<dbReference type="SUPFAM" id="SSF57667">
    <property type="entry name" value="beta-beta-alpha zinc fingers"/>
    <property type="match status" value="7"/>
</dbReference>
<dbReference type="InterPro" id="IPR013087">
    <property type="entry name" value="Znf_C2H2_type"/>
</dbReference>
<evidence type="ECO:0000256" key="7">
    <source>
        <dbReference type="ARBA" id="ARBA00023242"/>
    </source>
</evidence>
<evidence type="ECO:0000256" key="9">
    <source>
        <dbReference type="SAM" id="MobiDB-lite"/>
    </source>
</evidence>
<dbReference type="PANTHER" id="PTHR24376">
    <property type="entry name" value="ZINC FINGER PROTEIN"/>
    <property type="match status" value="1"/>
</dbReference>
<dbReference type="Pfam" id="PF00096">
    <property type="entry name" value="zf-C2H2"/>
    <property type="match status" value="1"/>
</dbReference>
<feature type="domain" description="C2H2-type" evidence="10">
    <location>
        <begin position="529"/>
        <end position="557"/>
    </location>
</feature>
<keyword evidence="4 8" id="KW-0863">Zinc-finger</keyword>
<feature type="domain" description="C2H2-type" evidence="10">
    <location>
        <begin position="848"/>
        <end position="876"/>
    </location>
</feature>
<sequence>MGPIYQVVRAATGGYELSSNDFCTGREIMDKYPGGWIPGVQLKNEFVSEDSLKDKDEYRADLGQDALIHNGSELNQHQPITHLENEDVKLFARSWCNIDDPLVQKPLVLLERLDAKLMDSLTSPSPAERKHVTLSLLKKIKVEEAEDDINPLREHSSKIAVLQLVPKREIDIEFPTTAMIKEQPDSKPEVKLHHELIFDSTGEYLDNGHQEISTQSSNSLKDPIVVLGKLDPQLVSSHLKAIENSPSPSHSVPPLELRIEETLDLDHLSIHDQNIENQRTSDMSMNDPKSSLAERRKSSNGRVIRNFAPTKNERLPRHFHLDESAPESSSSFFKNSALTRHQPNEDLWTKMSKSGIQVEPVDCTDETLTHIDYSKNSVQPHAENVICSLVECAAKFESKTSLGLPDHTNDQSFLCGPSSSTIKSKVHLHRQRMHVQNFDRTFKRDACSRSFLPMEGLKTDNRRIPRVQQQSSCAQCSTIYKSKGSLERQFWNIHFDVQKLQCSQCSKKFKKSQSLRAHMTNIVRKSQPFPCGQCLSKFKLKSTLKNHMLQVHSEHCPFSCAQCTSKFKLKDDLKQHILQVHSEHRSFSCAQCSSKFKWKSTLKRHMLQVHSEHRPFSCAQCSSKFKLKSDLRRHILQVHIEYRPFSCAQCSGKFKWKGTLKRHMLQVHSEHRPFSCAQCSSKFKLKGALKRHMFQVHSEHCPFSCDQCSSKFKWKGTLKRHMLQVHSEHRPLTCAQCSSKFKSKGTLKRHMLQVHSEHRPFSCAQCSSKFKLKGHLKRHMLHVHSEYCPFSCDQCSSKFKLKDDLKRHMLQVHSEHRPLTCAQCSRKYKLKDDLKRHILQVHIEYRPFSCAQCSSKFKLKRYLKQHLLQVHGEHRTFSCAK</sequence>
<feature type="domain" description="C2H2-type" evidence="10">
    <location>
        <begin position="703"/>
        <end position="731"/>
    </location>
</feature>
<gene>
    <name evidence="11" type="ORF">BEMITA_LOCUS11503</name>
</gene>
<keyword evidence="3" id="KW-0677">Repeat</keyword>
<name>A0A9P0F823_BEMTA</name>
<dbReference type="Gene3D" id="3.30.160.60">
    <property type="entry name" value="Classic Zinc Finger"/>
    <property type="match status" value="11"/>
</dbReference>
<feature type="domain" description="C2H2-type" evidence="10">
    <location>
        <begin position="819"/>
        <end position="847"/>
    </location>
</feature>
<proteinExistence type="predicted"/>
<dbReference type="PROSITE" id="PS00028">
    <property type="entry name" value="ZINC_FINGER_C2H2_1"/>
    <property type="match status" value="12"/>
</dbReference>
<evidence type="ECO:0000256" key="4">
    <source>
        <dbReference type="ARBA" id="ARBA00022771"/>
    </source>
</evidence>
<accession>A0A9P0F823</accession>
<evidence type="ECO:0000256" key="2">
    <source>
        <dbReference type="ARBA" id="ARBA00022723"/>
    </source>
</evidence>
<dbReference type="GO" id="GO:0008270">
    <property type="term" value="F:zinc ion binding"/>
    <property type="evidence" value="ECO:0007669"/>
    <property type="project" value="UniProtKB-KW"/>
</dbReference>
<dbReference type="AlphaFoldDB" id="A0A9P0F823"/>
<dbReference type="Proteomes" id="UP001152759">
    <property type="component" value="Chromosome 7"/>
</dbReference>
<feature type="domain" description="C2H2-type" evidence="10">
    <location>
        <begin position="587"/>
        <end position="615"/>
    </location>
</feature>
<dbReference type="EMBL" id="OU963868">
    <property type="protein sequence ID" value="CAH0393055.1"/>
    <property type="molecule type" value="Genomic_DNA"/>
</dbReference>
<dbReference type="GO" id="GO:0000978">
    <property type="term" value="F:RNA polymerase II cis-regulatory region sequence-specific DNA binding"/>
    <property type="evidence" value="ECO:0007669"/>
    <property type="project" value="TreeGrafter"/>
</dbReference>
<dbReference type="GO" id="GO:0005634">
    <property type="term" value="C:nucleus"/>
    <property type="evidence" value="ECO:0007669"/>
    <property type="project" value="UniProtKB-SubCell"/>
</dbReference>
<protein>
    <recommendedName>
        <fullName evidence="10">C2H2-type domain-containing protein</fullName>
    </recommendedName>
</protein>
<reference evidence="11" key="1">
    <citation type="submission" date="2021-12" db="EMBL/GenBank/DDBJ databases">
        <authorList>
            <person name="King R."/>
        </authorList>
    </citation>
    <scope>NUCLEOTIDE SEQUENCE</scope>
</reference>
<dbReference type="InterPro" id="IPR036236">
    <property type="entry name" value="Znf_C2H2_sf"/>
</dbReference>
<feature type="region of interest" description="Disordered" evidence="9">
    <location>
        <begin position="275"/>
        <end position="299"/>
    </location>
</feature>
<organism evidence="11 12">
    <name type="scientific">Bemisia tabaci</name>
    <name type="common">Sweetpotato whitefly</name>
    <name type="synonym">Aleurodes tabaci</name>
    <dbReference type="NCBI Taxonomy" id="7038"/>
    <lineage>
        <taxon>Eukaryota</taxon>
        <taxon>Metazoa</taxon>
        <taxon>Ecdysozoa</taxon>
        <taxon>Arthropoda</taxon>
        <taxon>Hexapoda</taxon>
        <taxon>Insecta</taxon>
        <taxon>Pterygota</taxon>
        <taxon>Neoptera</taxon>
        <taxon>Paraneoptera</taxon>
        <taxon>Hemiptera</taxon>
        <taxon>Sternorrhyncha</taxon>
        <taxon>Aleyrodoidea</taxon>
        <taxon>Aleyrodidae</taxon>
        <taxon>Aleyrodinae</taxon>
        <taxon>Bemisia</taxon>
    </lineage>
</organism>
<dbReference type="PROSITE" id="PS50157">
    <property type="entry name" value="ZINC_FINGER_C2H2_2"/>
    <property type="match status" value="13"/>
</dbReference>
<comment type="subcellular location">
    <subcellularLocation>
        <location evidence="1">Nucleus</location>
    </subcellularLocation>
</comment>
<keyword evidence="5" id="KW-0862">Zinc</keyword>
<evidence type="ECO:0000313" key="11">
    <source>
        <dbReference type="EMBL" id="CAH0393055.1"/>
    </source>
</evidence>
<evidence type="ECO:0000259" key="10">
    <source>
        <dbReference type="PROSITE" id="PS50157"/>
    </source>
</evidence>
<keyword evidence="6" id="KW-0238">DNA-binding</keyword>
<evidence type="ECO:0000256" key="6">
    <source>
        <dbReference type="ARBA" id="ARBA00023125"/>
    </source>
</evidence>
<keyword evidence="12" id="KW-1185">Reference proteome</keyword>
<feature type="domain" description="C2H2-type" evidence="10">
    <location>
        <begin position="500"/>
        <end position="528"/>
    </location>
</feature>